<dbReference type="Proteomes" id="UP000054196">
    <property type="component" value="Unassembled WGS sequence"/>
</dbReference>
<evidence type="ECO:0000256" key="2">
    <source>
        <dbReference type="ARBA" id="ARBA00023026"/>
    </source>
</evidence>
<dbReference type="RefSeq" id="XP_007388051.1">
    <property type="nucleotide sequence ID" value="XM_007387989.1"/>
</dbReference>
<dbReference type="OrthoDB" id="5985073at2759"/>
<dbReference type="PROSITE" id="PS51782">
    <property type="entry name" value="LYSM"/>
    <property type="match status" value="2"/>
</dbReference>
<keyword evidence="7" id="KW-1185">Reference proteome</keyword>
<evidence type="ECO:0000256" key="1">
    <source>
        <dbReference type="ARBA" id="ARBA00022669"/>
    </source>
</evidence>
<dbReference type="OMA" id="ADCSRTY"/>
<dbReference type="PANTHER" id="PTHR34997:SF1">
    <property type="entry name" value="PEPTIDOGLYCAN-BINDING LYSIN DOMAIN"/>
    <property type="match status" value="1"/>
</dbReference>
<evidence type="ECO:0000256" key="3">
    <source>
        <dbReference type="SAM" id="MobiDB-lite"/>
    </source>
</evidence>
<dbReference type="KEGG" id="psq:PUNSTDRAFT_128216"/>
<dbReference type="Gene3D" id="3.10.350.10">
    <property type="entry name" value="LysM domain"/>
    <property type="match status" value="2"/>
</dbReference>
<reference evidence="7" key="1">
    <citation type="journal article" date="2012" name="Science">
        <title>The Paleozoic origin of enzymatic lignin decomposition reconstructed from 31 fungal genomes.</title>
        <authorList>
            <person name="Floudas D."/>
            <person name="Binder M."/>
            <person name="Riley R."/>
            <person name="Barry K."/>
            <person name="Blanchette R.A."/>
            <person name="Henrissat B."/>
            <person name="Martinez A.T."/>
            <person name="Otillar R."/>
            <person name="Spatafora J.W."/>
            <person name="Yadav J.S."/>
            <person name="Aerts A."/>
            <person name="Benoit I."/>
            <person name="Boyd A."/>
            <person name="Carlson A."/>
            <person name="Copeland A."/>
            <person name="Coutinho P.M."/>
            <person name="de Vries R.P."/>
            <person name="Ferreira P."/>
            <person name="Findley K."/>
            <person name="Foster B."/>
            <person name="Gaskell J."/>
            <person name="Glotzer D."/>
            <person name="Gorecki P."/>
            <person name="Heitman J."/>
            <person name="Hesse C."/>
            <person name="Hori C."/>
            <person name="Igarashi K."/>
            <person name="Jurgens J.A."/>
            <person name="Kallen N."/>
            <person name="Kersten P."/>
            <person name="Kohler A."/>
            <person name="Kuees U."/>
            <person name="Kumar T.K.A."/>
            <person name="Kuo A."/>
            <person name="LaButti K."/>
            <person name="Larrondo L.F."/>
            <person name="Lindquist E."/>
            <person name="Ling A."/>
            <person name="Lombard V."/>
            <person name="Lucas S."/>
            <person name="Lundell T."/>
            <person name="Martin R."/>
            <person name="McLaughlin D.J."/>
            <person name="Morgenstern I."/>
            <person name="Morin E."/>
            <person name="Murat C."/>
            <person name="Nagy L.G."/>
            <person name="Nolan M."/>
            <person name="Ohm R.A."/>
            <person name="Patyshakuliyeva A."/>
            <person name="Rokas A."/>
            <person name="Ruiz-Duenas F.J."/>
            <person name="Sabat G."/>
            <person name="Salamov A."/>
            <person name="Samejima M."/>
            <person name="Schmutz J."/>
            <person name="Slot J.C."/>
            <person name="St John F."/>
            <person name="Stenlid J."/>
            <person name="Sun H."/>
            <person name="Sun S."/>
            <person name="Syed K."/>
            <person name="Tsang A."/>
            <person name="Wiebenga A."/>
            <person name="Young D."/>
            <person name="Pisabarro A."/>
            <person name="Eastwood D.C."/>
            <person name="Martin F."/>
            <person name="Cullen D."/>
            <person name="Grigoriev I.V."/>
            <person name="Hibbett D.S."/>
        </authorList>
    </citation>
    <scope>NUCLEOTIDE SEQUENCE [LARGE SCALE GENOMIC DNA]</scope>
    <source>
        <strain evidence="7">HHB-11173 SS5</strain>
    </source>
</reference>
<sequence length="185" mass="18839">MFAKTVLALLAIAAPALAATCSRSYTVQEGDICDSISAAQNVSTYQLAVANSNIDPACSNLLPGETLCLGNEGEDCSTTYVVKADDTCDTIGGVAGVNSTMLTLNNPQINQDCTNLYIGEVLCVANAVQVPAAPSTPVLTSIPATATPVLSTVAASTSVAVTTTASAAEASETDDDEDLPWCDEL</sequence>
<dbReference type="InterPro" id="IPR036779">
    <property type="entry name" value="LysM_dom_sf"/>
</dbReference>
<dbReference type="AlphaFoldDB" id="R7S355"/>
<keyword evidence="4" id="KW-0732">Signal</keyword>
<feature type="domain" description="LysM" evidence="5">
    <location>
        <begin position="23"/>
        <end position="69"/>
    </location>
</feature>
<dbReference type="GeneID" id="18878118"/>
<dbReference type="GO" id="GO:0008061">
    <property type="term" value="F:chitin binding"/>
    <property type="evidence" value="ECO:0007669"/>
    <property type="project" value="UniProtKB-KW"/>
</dbReference>
<feature type="signal peptide" evidence="4">
    <location>
        <begin position="1"/>
        <end position="18"/>
    </location>
</feature>
<dbReference type="HOGENOM" id="CLU_010591_6_0_1"/>
<dbReference type="EMBL" id="JH687553">
    <property type="protein sequence ID" value="EIN04658.1"/>
    <property type="molecule type" value="Genomic_DNA"/>
</dbReference>
<evidence type="ECO:0000256" key="4">
    <source>
        <dbReference type="SAM" id="SignalP"/>
    </source>
</evidence>
<protein>
    <recommendedName>
        <fullName evidence="5">LysM domain-containing protein</fullName>
    </recommendedName>
</protein>
<dbReference type="CDD" id="cd00118">
    <property type="entry name" value="LysM"/>
    <property type="match status" value="2"/>
</dbReference>
<organism evidence="6 7">
    <name type="scientific">Punctularia strigosozonata (strain HHB-11173)</name>
    <name type="common">White-rot fungus</name>
    <dbReference type="NCBI Taxonomy" id="741275"/>
    <lineage>
        <taxon>Eukaryota</taxon>
        <taxon>Fungi</taxon>
        <taxon>Dikarya</taxon>
        <taxon>Basidiomycota</taxon>
        <taxon>Agaricomycotina</taxon>
        <taxon>Agaricomycetes</taxon>
        <taxon>Corticiales</taxon>
        <taxon>Punctulariaceae</taxon>
        <taxon>Punctularia</taxon>
    </lineage>
</organism>
<dbReference type="PANTHER" id="PTHR34997">
    <property type="entry name" value="AM15"/>
    <property type="match status" value="1"/>
</dbReference>
<dbReference type="InterPro" id="IPR018392">
    <property type="entry name" value="LysM"/>
</dbReference>
<feature type="region of interest" description="Disordered" evidence="3">
    <location>
        <begin position="166"/>
        <end position="185"/>
    </location>
</feature>
<gene>
    <name evidence="6" type="ORF">PUNSTDRAFT_128216</name>
</gene>
<dbReference type="Pfam" id="PF01476">
    <property type="entry name" value="LysM"/>
    <property type="match status" value="2"/>
</dbReference>
<evidence type="ECO:0000259" key="5">
    <source>
        <dbReference type="PROSITE" id="PS51782"/>
    </source>
</evidence>
<evidence type="ECO:0000313" key="6">
    <source>
        <dbReference type="EMBL" id="EIN04658.1"/>
    </source>
</evidence>
<feature type="compositionally biased region" description="Acidic residues" evidence="3">
    <location>
        <begin position="171"/>
        <end position="185"/>
    </location>
</feature>
<feature type="chain" id="PRO_5004444600" description="LysM domain-containing protein" evidence="4">
    <location>
        <begin position="19"/>
        <end position="185"/>
    </location>
</feature>
<name>R7S355_PUNST</name>
<keyword evidence="2" id="KW-0843">Virulence</keyword>
<feature type="domain" description="LysM" evidence="5">
    <location>
        <begin position="78"/>
        <end position="124"/>
    </location>
</feature>
<keyword evidence="1" id="KW-0147">Chitin-binding</keyword>
<evidence type="ECO:0000313" key="7">
    <source>
        <dbReference type="Proteomes" id="UP000054196"/>
    </source>
</evidence>
<proteinExistence type="predicted"/>
<accession>R7S355</accession>
<dbReference type="eggNOG" id="ENOG502S65U">
    <property type="taxonomic scope" value="Eukaryota"/>
</dbReference>
<dbReference type="SMART" id="SM00257">
    <property type="entry name" value="LysM"/>
    <property type="match status" value="2"/>
</dbReference>
<dbReference type="SUPFAM" id="SSF54106">
    <property type="entry name" value="LysM domain"/>
    <property type="match status" value="2"/>
</dbReference>
<dbReference type="InterPro" id="IPR052210">
    <property type="entry name" value="LysM1-like"/>
</dbReference>